<gene>
    <name evidence="1" type="ORF">DHW03_08740</name>
</gene>
<dbReference type="AlphaFoldDB" id="A0A317EM77"/>
<evidence type="ECO:0000313" key="1">
    <source>
        <dbReference type="EMBL" id="PWS27662.1"/>
    </source>
</evidence>
<dbReference type="SUPFAM" id="SSF143880">
    <property type="entry name" value="NE0471 N-terminal domain-like"/>
    <property type="match status" value="1"/>
</dbReference>
<protein>
    <submittedName>
        <fullName evidence="1">DUF2442 domain-containing protein</fullName>
    </submittedName>
</protein>
<proteinExistence type="predicted"/>
<organism evidence="1 2">
    <name type="scientific">Pedobacter yonginense</name>
    <dbReference type="NCBI Taxonomy" id="651869"/>
    <lineage>
        <taxon>Bacteria</taxon>
        <taxon>Pseudomonadati</taxon>
        <taxon>Bacteroidota</taxon>
        <taxon>Sphingobacteriia</taxon>
        <taxon>Sphingobacteriales</taxon>
        <taxon>Sphingobacteriaceae</taxon>
        <taxon>Pedobacter</taxon>
    </lineage>
</organism>
<accession>A0A317EM77</accession>
<dbReference type="InterPro" id="IPR018841">
    <property type="entry name" value="DUF2442"/>
</dbReference>
<dbReference type="Gene3D" id="3.30.2020.10">
    <property type="entry name" value="NE0471-like N-terminal domain"/>
    <property type="match status" value="1"/>
</dbReference>
<evidence type="ECO:0000313" key="2">
    <source>
        <dbReference type="Proteomes" id="UP000245379"/>
    </source>
</evidence>
<dbReference type="EMBL" id="QGNZ01000002">
    <property type="protein sequence ID" value="PWS27662.1"/>
    <property type="molecule type" value="Genomic_DNA"/>
</dbReference>
<name>A0A317EM77_9SPHI</name>
<reference evidence="1 2" key="1">
    <citation type="submission" date="2018-05" db="EMBL/GenBank/DDBJ databases">
        <title>Pedobacter paludis sp. nov., isolated from wetland soil.</title>
        <authorList>
            <person name="Zhang Y."/>
            <person name="Wang G."/>
        </authorList>
    </citation>
    <scope>NUCLEOTIDE SEQUENCE [LARGE SCALE GENOMIC DNA]</scope>
    <source>
        <strain evidence="1 2">KCTC22721</strain>
    </source>
</reference>
<dbReference type="RefSeq" id="WP_109925368.1">
    <property type="nucleotide sequence ID" value="NZ_QGNZ01000002.1"/>
</dbReference>
<dbReference type="OrthoDB" id="1369138at2"/>
<dbReference type="InterPro" id="IPR036782">
    <property type="entry name" value="NE0471-like_N"/>
</dbReference>
<comment type="caution">
    <text evidence="1">The sequence shown here is derived from an EMBL/GenBank/DDBJ whole genome shotgun (WGS) entry which is preliminary data.</text>
</comment>
<keyword evidence="2" id="KW-1185">Reference proteome</keyword>
<dbReference type="Proteomes" id="UP000245379">
    <property type="component" value="Unassembled WGS sequence"/>
</dbReference>
<sequence length="80" mass="9629">MVIEIIKAEYLKDYKIAFEFSDGLNQVIDFEHFLKSSNNPMSRKYLDLANFKDFNLEFGDIEWNDFEMCFPIWDLYNGKI</sequence>
<dbReference type="Pfam" id="PF10387">
    <property type="entry name" value="DUF2442"/>
    <property type="match status" value="1"/>
</dbReference>